<evidence type="ECO:0000256" key="2">
    <source>
        <dbReference type="ARBA" id="ARBA00022448"/>
    </source>
</evidence>
<dbReference type="Pfam" id="PF00528">
    <property type="entry name" value="BPD_transp_1"/>
    <property type="match status" value="1"/>
</dbReference>
<dbReference type="GO" id="GO:0005886">
    <property type="term" value="C:plasma membrane"/>
    <property type="evidence" value="ECO:0007669"/>
    <property type="project" value="UniProtKB-SubCell"/>
</dbReference>
<sequence>MEKNGENIRLRSDGPAKERSLWQEAWRRFKKNRMAMAGLYFILFLVLASVATTAVDVATNGDFYNRNVIKQSLRLRLQKPSLRHPFGLDEFGRDMLLRMLWGTRYSLFMGTLAILFSSLVGGALGAVAGYYGKALDNVLMRFMDILLAIPSMLLAIAIVAALGTSLTNVLIAIGVAYVPVFARTVRASVLMVKEQEFIEAARSIGCNDFTIIFQYIVPNSLAPTIVQVTLGIAGAILSIAGLSFLGLGIQPPTPEWGAMLSNARTYIRDAWHITIIPGMGIMLTILALNLMGDGLRDALDPRLKN</sequence>
<dbReference type="SUPFAM" id="SSF161098">
    <property type="entry name" value="MetI-like"/>
    <property type="match status" value="1"/>
</dbReference>
<dbReference type="Proteomes" id="UP000473699">
    <property type="component" value="Unassembled WGS sequence"/>
</dbReference>
<comment type="subcellular location">
    <subcellularLocation>
        <location evidence="1 7">Cell membrane</location>
        <topology evidence="1 7">Multi-pass membrane protein</topology>
    </subcellularLocation>
</comment>
<dbReference type="PROSITE" id="PS50928">
    <property type="entry name" value="ABC_TM1"/>
    <property type="match status" value="1"/>
</dbReference>
<dbReference type="InterPro" id="IPR000515">
    <property type="entry name" value="MetI-like"/>
</dbReference>
<comment type="similarity">
    <text evidence="7">Belongs to the binding-protein-dependent transport system permease family.</text>
</comment>
<feature type="transmembrane region" description="Helical" evidence="7">
    <location>
        <begin position="228"/>
        <end position="249"/>
    </location>
</feature>
<dbReference type="GO" id="GO:0055085">
    <property type="term" value="P:transmembrane transport"/>
    <property type="evidence" value="ECO:0007669"/>
    <property type="project" value="InterPro"/>
</dbReference>
<dbReference type="Pfam" id="PF12911">
    <property type="entry name" value="OppC_N"/>
    <property type="match status" value="1"/>
</dbReference>
<keyword evidence="10" id="KW-1185">Reference proteome</keyword>
<feature type="transmembrane region" description="Helical" evidence="7">
    <location>
        <begin position="142"/>
        <end position="163"/>
    </location>
</feature>
<feature type="transmembrane region" description="Helical" evidence="7">
    <location>
        <begin position="270"/>
        <end position="291"/>
    </location>
</feature>
<dbReference type="AlphaFoldDB" id="A0A6L5YD80"/>
<dbReference type="RefSeq" id="WP_154529137.1">
    <property type="nucleotide sequence ID" value="NZ_JAXDZJ010000093.1"/>
</dbReference>
<accession>A0A6L5YD80</accession>
<keyword evidence="3" id="KW-1003">Cell membrane</keyword>
<reference evidence="9 10" key="1">
    <citation type="submission" date="2019-08" db="EMBL/GenBank/DDBJ databases">
        <title>In-depth cultivation of the pig gut microbiome towards novel bacterial diversity and tailored functional studies.</title>
        <authorList>
            <person name="Wylensek D."/>
            <person name="Hitch T.C.A."/>
            <person name="Clavel T."/>
        </authorList>
    </citation>
    <scope>NUCLEOTIDE SEQUENCE [LARGE SCALE GENOMIC DNA]</scope>
    <source>
        <strain evidence="9 10">SM-530-WT-4B</strain>
    </source>
</reference>
<comment type="caution">
    <text evidence="9">The sequence shown here is derived from an EMBL/GenBank/DDBJ whole genome shotgun (WGS) entry which is preliminary data.</text>
</comment>
<feature type="transmembrane region" description="Helical" evidence="7">
    <location>
        <begin position="169"/>
        <end position="185"/>
    </location>
</feature>
<dbReference type="InterPro" id="IPR035906">
    <property type="entry name" value="MetI-like_sf"/>
</dbReference>
<evidence type="ECO:0000259" key="8">
    <source>
        <dbReference type="PROSITE" id="PS50928"/>
    </source>
</evidence>
<protein>
    <submittedName>
        <fullName evidence="9">ABC transporter permease</fullName>
    </submittedName>
</protein>
<evidence type="ECO:0000313" key="10">
    <source>
        <dbReference type="Proteomes" id="UP000473699"/>
    </source>
</evidence>
<dbReference type="PANTHER" id="PTHR43386">
    <property type="entry name" value="OLIGOPEPTIDE TRANSPORT SYSTEM PERMEASE PROTEIN APPC"/>
    <property type="match status" value="1"/>
</dbReference>
<evidence type="ECO:0000256" key="3">
    <source>
        <dbReference type="ARBA" id="ARBA00022475"/>
    </source>
</evidence>
<keyword evidence="5 7" id="KW-1133">Transmembrane helix</keyword>
<dbReference type="PANTHER" id="PTHR43386:SF1">
    <property type="entry name" value="D,D-DIPEPTIDE TRANSPORT SYSTEM PERMEASE PROTEIN DDPC-RELATED"/>
    <property type="match status" value="1"/>
</dbReference>
<evidence type="ECO:0000256" key="5">
    <source>
        <dbReference type="ARBA" id="ARBA00022989"/>
    </source>
</evidence>
<dbReference type="Gene3D" id="1.10.3720.10">
    <property type="entry name" value="MetI-like"/>
    <property type="match status" value="1"/>
</dbReference>
<keyword evidence="4 7" id="KW-0812">Transmembrane</keyword>
<keyword evidence="2 7" id="KW-0813">Transport</keyword>
<feature type="domain" description="ABC transmembrane type-1" evidence="8">
    <location>
        <begin position="103"/>
        <end position="292"/>
    </location>
</feature>
<evidence type="ECO:0000256" key="7">
    <source>
        <dbReference type="RuleBase" id="RU363032"/>
    </source>
</evidence>
<gene>
    <name evidence="9" type="ORF">FYJ74_08420</name>
</gene>
<evidence type="ECO:0000256" key="4">
    <source>
        <dbReference type="ARBA" id="ARBA00022692"/>
    </source>
</evidence>
<proteinExistence type="inferred from homology"/>
<evidence type="ECO:0000256" key="1">
    <source>
        <dbReference type="ARBA" id="ARBA00004651"/>
    </source>
</evidence>
<dbReference type="InterPro" id="IPR025966">
    <property type="entry name" value="OppC_N"/>
</dbReference>
<name>A0A6L5YD80_9BACT</name>
<evidence type="ECO:0000256" key="6">
    <source>
        <dbReference type="ARBA" id="ARBA00023136"/>
    </source>
</evidence>
<dbReference type="InterPro" id="IPR050366">
    <property type="entry name" value="BP-dependent_transpt_permease"/>
</dbReference>
<organism evidence="9 10">
    <name type="scientific">Pyramidobacter porci</name>
    <dbReference type="NCBI Taxonomy" id="2605789"/>
    <lineage>
        <taxon>Bacteria</taxon>
        <taxon>Thermotogati</taxon>
        <taxon>Synergistota</taxon>
        <taxon>Synergistia</taxon>
        <taxon>Synergistales</taxon>
        <taxon>Dethiosulfovibrionaceae</taxon>
        <taxon>Pyramidobacter</taxon>
    </lineage>
</organism>
<evidence type="ECO:0000313" key="9">
    <source>
        <dbReference type="EMBL" id="MST56053.1"/>
    </source>
</evidence>
<feature type="transmembrane region" description="Helical" evidence="7">
    <location>
        <begin position="37"/>
        <end position="55"/>
    </location>
</feature>
<feature type="transmembrane region" description="Helical" evidence="7">
    <location>
        <begin position="105"/>
        <end position="130"/>
    </location>
</feature>
<dbReference type="EMBL" id="VUNH01000008">
    <property type="protein sequence ID" value="MST56053.1"/>
    <property type="molecule type" value="Genomic_DNA"/>
</dbReference>
<dbReference type="CDD" id="cd06261">
    <property type="entry name" value="TM_PBP2"/>
    <property type="match status" value="1"/>
</dbReference>
<keyword evidence="6 7" id="KW-0472">Membrane</keyword>